<accession>A0AAV2MXN0</accession>
<proteinExistence type="predicted"/>
<dbReference type="EMBL" id="CAXIPU020000470">
    <property type="protein sequence ID" value="CAL1672263.1"/>
    <property type="molecule type" value="Genomic_DNA"/>
</dbReference>
<keyword evidence="2" id="KW-1185">Reference proteome</keyword>
<comment type="caution">
    <text evidence="1">The sequence shown here is derived from an EMBL/GenBank/DDBJ whole genome shotgun (WGS) entry which is preliminary data.</text>
</comment>
<evidence type="ECO:0000313" key="1">
    <source>
        <dbReference type="EMBL" id="CAL1672263.1"/>
    </source>
</evidence>
<organism evidence="1 2">
    <name type="scientific">Lasius platythorax</name>
    <dbReference type="NCBI Taxonomy" id="488582"/>
    <lineage>
        <taxon>Eukaryota</taxon>
        <taxon>Metazoa</taxon>
        <taxon>Ecdysozoa</taxon>
        <taxon>Arthropoda</taxon>
        <taxon>Hexapoda</taxon>
        <taxon>Insecta</taxon>
        <taxon>Pterygota</taxon>
        <taxon>Neoptera</taxon>
        <taxon>Endopterygota</taxon>
        <taxon>Hymenoptera</taxon>
        <taxon>Apocrita</taxon>
        <taxon>Aculeata</taxon>
        <taxon>Formicoidea</taxon>
        <taxon>Formicidae</taxon>
        <taxon>Formicinae</taxon>
        <taxon>Lasius</taxon>
        <taxon>Lasius</taxon>
    </lineage>
</organism>
<protein>
    <submittedName>
        <fullName evidence="1">Uncharacterized protein</fullName>
    </submittedName>
</protein>
<evidence type="ECO:0000313" key="2">
    <source>
        <dbReference type="Proteomes" id="UP001497644"/>
    </source>
</evidence>
<name>A0AAV2MXN0_9HYME</name>
<dbReference type="AlphaFoldDB" id="A0AAV2MXN0"/>
<dbReference type="Proteomes" id="UP001497644">
    <property type="component" value="Unassembled WGS sequence"/>
</dbReference>
<sequence length="212" mass="24444">MGRKKNDIIRGAFEFDGTQSKCKNYNKSLAGSYLTNLQRHLNKEHSALFHKLMEESELGDDPVTYTKKRKIVIEVSEEEVMDACIDLVTVEGRPLTFLDSFAFRTFSEPIFNGLKMTMINSHSVLPLIEQKYESMIKKITRIFSNTVLSLKIDAATRHDRQLFCVNTQIVRSKSKKIQVFTLGVITMDRRLTAENLRCEIEKILTRFDISVN</sequence>
<gene>
    <name evidence="1" type="ORF">LPLAT_LOCUS6936</name>
</gene>
<reference evidence="1" key="1">
    <citation type="submission" date="2024-04" db="EMBL/GenBank/DDBJ databases">
        <authorList>
            <consortium name="Molecular Ecology Group"/>
        </authorList>
    </citation>
    <scope>NUCLEOTIDE SEQUENCE</scope>
</reference>